<dbReference type="AlphaFoldDB" id="A0A382VAJ7"/>
<reference evidence="1" key="1">
    <citation type="submission" date="2018-05" db="EMBL/GenBank/DDBJ databases">
        <authorList>
            <person name="Lanie J.A."/>
            <person name="Ng W.-L."/>
            <person name="Kazmierczak K.M."/>
            <person name="Andrzejewski T.M."/>
            <person name="Davidsen T.M."/>
            <person name="Wayne K.J."/>
            <person name="Tettelin H."/>
            <person name="Glass J.I."/>
            <person name="Rusch D."/>
            <person name="Podicherti R."/>
            <person name="Tsui H.-C.T."/>
            <person name="Winkler M.E."/>
        </authorList>
    </citation>
    <scope>NUCLEOTIDE SEQUENCE</scope>
</reference>
<protein>
    <submittedName>
        <fullName evidence="1">Uncharacterized protein</fullName>
    </submittedName>
</protein>
<proteinExistence type="predicted"/>
<organism evidence="1">
    <name type="scientific">marine metagenome</name>
    <dbReference type="NCBI Taxonomy" id="408172"/>
    <lineage>
        <taxon>unclassified sequences</taxon>
        <taxon>metagenomes</taxon>
        <taxon>ecological metagenomes</taxon>
    </lineage>
</organism>
<sequence length="26" mass="3059">MTKYKSTDQVMKIISDKNKIRNFGVI</sequence>
<gene>
    <name evidence="1" type="ORF">METZ01_LOCUS396373</name>
</gene>
<evidence type="ECO:0000313" key="1">
    <source>
        <dbReference type="EMBL" id="SVD43519.1"/>
    </source>
</evidence>
<feature type="non-terminal residue" evidence="1">
    <location>
        <position position="26"/>
    </location>
</feature>
<accession>A0A382VAJ7</accession>
<dbReference type="EMBL" id="UINC01150463">
    <property type="protein sequence ID" value="SVD43519.1"/>
    <property type="molecule type" value="Genomic_DNA"/>
</dbReference>
<name>A0A382VAJ7_9ZZZZ</name>